<feature type="signal peptide" evidence="2">
    <location>
        <begin position="1"/>
        <end position="16"/>
    </location>
</feature>
<evidence type="ECO:0000256" key="2">
    <source>
        <dbReference type="SAM" id="SignalP"/>
    </source>
</evidence>
<proteinExistence type="predicted"/>
<feature type="compositionally biased region" description="Basic and acidic residues" evidence="1">
    <location>
        <begin position="193"/>
        <end position="206"/>
    </location>
</feature>
<comment type="caution">
    <text evidence="3">The sequence shown here is derived from an EMBL/GenBank/DDBJ whole genome shotgun (WGS) entry which is preliminary data.</text>
</comment>
<accession>K0TDM0</accession>
<keyword evidence="2" id="KW-0732">Signal</keyword>
<dbReference type="Proteomes" id="UP000266841">
    <property type="component" value="Unassembled WGS sequence"/>
</dbReference>
<evidence type="ECO:0000256" key="1">
    <source>
        <dbReference type="SAM" id="MobiDB-lite"/>
    </source>
</evidence>
<dbReference type="EMBL" id="AGNL01011041">
    <property type="protein sequence ID" value="EJK68637.1"/>
    <property type="molecule type" value="Genomic_DNA"/>
</dbReference>
<keyword evidence="4" id="KW-1185">Reference proteome</keyword>
<reference evidence="3 4" key="1">
    <citation type="journal article" date="2012" name="Genome Biol.">
        <title>Genome and low-iron response of an oceanic diatom adapted to chronic iron limitation.</title>
        <authorList>
            <person name="Lommer M."/>
            <person name="Specht M."/>
            <person name="Roy A.S."/>
            <person name="Kraemer L."/>
            <person name="Andreson R."/>
            <person name="Gutowska M.A."/>
            <person name="Wolf J."/>
            <person name="Bergner S.V."/>
            <person name="Schilhabel M.B."/>
            <person name="Klostermeier U.C."/>
            <person name="Beiko R.G."/>
            <person name="Rosenstiel P."/>
            <person name="Hippler M."/>
            <person name="Laroche J."/>
        </authorList>
    </citation>
    <scope>NUCLEOTIDE SEQUENCE [LARGE SCALE GENOMIC DNA]</scope>
    <source>
        <strain evidence="3 4">CCMP1005</strain>
    </source>
</reference>
<sequence length="227" mass="24066">MLARCMIIVTLPLSVAFTGSPRRWSTSQLRESSVALPAKNDGITEEIGLAAGALLLGLTLVASPEITSALPMTDSITPSLQSSLVISKGAYTAEEGYDDFSGGLTLPKYTVNNAEQLGLGGAGNKIVDPTGEQANKLEKASARAAAAKLAKKQEAERKAEAQAKKKADAIEKAKAKEEAIAAKRAKQLESMNDEQRAKYEASEAKKKANGGKQPNAIDNMKRMYSIK</sequence>
<dbReference type="AlphaFoldDB" id="K0TDM0"/>
<evidence type="ECO:0000313" key="4">
    <source>
        <dbReference type="Proteomes" id="UP000266841"/>
    </source>
</evidence>
<protein>
    <submittedName>
        <fullName evidence="3">Uncharacterized protein</fullName>
    </submittedName>
</protein>
<feature type="chain" id="PRO_5030173152" evidence="2">
    <location>
        <begin position="17"/>
        <end position="227"/>
    </location>
</feature>
<evidence type="ECO:0000313" key="3">
    <source>
        <dbReference type="EMBL" id="EJK68637.1"/>
    </source>
</evidence>
<gene>
    <name evidence="3" type="ORF">THAOC_10163</name>
</gene>
<feature type="region of interest" description="Disordered" evidence="1">
    <location>
        <begin position="185"/>
        <end position="227"/>
    </location>
</feature>
<name>K0TDM0_THAOC</name>
<organism evidence="3 4">
    <name type="scientific">Thalassiosira oceanica</name>
    <name type="common">Marine diatom</name>
    <dbReference type="NCBI Taxonomy" id="159749"/>
    <lineage>
        <taxon>Eukaryota</taxon>
        <taxon>Sar</taxon>
        <taxon>Stramenopiles</taxon>
        <taxon>Ochrophyta</taxon>
        <taxon>Bacillariophyta</taxon>
        <taxon>Coscinodiscophyceae</taxon>
        <taxon>Thalassiosirophycidae</taxon>
        <taxon>Thalassiosirales</taxon>
        <taxon>Thalassiosiraceae</taxon>
        <taxon>Thalassiosira</taxon>
    </lineage>
</organism>